<evidence type="ECO:0000256" key="4">
    <source>
        <dbReference type="ARBA" id="ARBA00048807"/>
    </source>
</evidence>
<comment type="similarity">
    <text evidence="2 5">Belongs to the PTPS family. QueD subfamily.</text>
</comment>
<dbReference type="Gene3D" id="3.30.479.10">
    <property type="entry name" value="6-pyruvoyl tetrahydropterin synthase/QueD"/>
    <property type="match status" value="1"/>
</dbReference>
<evidence type="ECO:0000256" key="5">
    <source>
        <dbReference type="PIRNR" id="PIRNR006113"/>
    </source>
</evidence>
<dbReference type="GO" id="GO:0070497">
    <property type="term" value="F:6-carboxytetrahydropterin synthase activity"/>
    <property type="evidence" value="ECO:0007669"/>
    <property type="project" value="UniProtKB-EC"/>
</dbReference>
<organism evidence="8 9">
    <name type="scientific">Candidatus Aquitaenariimonas noxiae</name>
    <dbReference type="NCBI Taxonomy" id="1974741"/>
    <lineage>
        <taxon>Bacteria</taxon>
        <taxon>Pseudomonadati</taxon>
        <taxon>Candidatus Omnitrophota</taxon>
        <taxon>Candidatus Aquitaenariimonas</taxon>
    </lineage>
</organism>
<feature type="binding site" evidence="7">
    <location>
        <position position="27"/>
    </location>
    <ligand>
        <name>Zn(2+)</name>
        <dbReference type="ChEBI" id="CHEBI:29105"/>
    </ligand>
</feature>
<keyword evidence="5" id="KW-0671">Queuosine biosynthesis</keyword>
<feature type="active site" description="Charge relay system" evidence="6">
    <location>
        <position position="113"/>
    </location>
</feature>
<comment type="pathway">
    <text evidence="1 5">Purine metabolism; 7-cyano-7-deazaguanine biosynthesis.</text>
</comment>
<dbReference type="InterPro" id="IPR007115">
    <property type="entry name" value="6-PTP_synth/QueD"/>
</dbReference>
<keyword evidence="5" id="KW-0456">Lyase</keyword>
<dbReference type="Pfam" id="PF01242">
    <property type="entry name" value="PTPS"/>
    <property type="match status" value="1"/>
</dbReference>
<evidence type="ECO:0000256" key="7">
    <source>
        <dbReference type="PIRSR" id="PIRSR006113-2"/>
    </source>
</evidence>
<evidence type="ECO:0000256" key="3">
    <source>
        <dbReference type="ARBA" id="ARBA00018141"/>
    </source>
</evidence>
<feature type="binding site" evidence="7">
    <location>
        <position position="29"/>
    </location>
    <ligand>
        <name>Zn(2+)</name>
        <dbReference type="ChEBI" id="CHEBI:29105"/>
    </ligand>
</feature>
<evidence type="ECO:0000256" key="6">
    <source>
        <dbReference type="PIRSR" id="PIRSR006113-1"/>
    </source>
</evidence>
<dbReference type="NCBIfam" id="TIGR03367">
    <property type="entry name" value="queuosine_QueD"/>
    <property type="match status" value="1"/>
</dbReference>
<dbReference type="EC" id="4.-.-.-" evidence="5"/>
<dbReference type="Proteomes" id="UP000230052">
    <property type="component" value="Unassembled WGS sequence"/>
</dbReference>
<keyword evidence="5 7" id="KW-0479">Metal-binding</keyword>
<comment type="catalytic activity">
    <reaction evidence="4 5">
        <text>7,8-dihydroneopterin 3'-triphosphate + H2O = 6-carboxy-5,6,7,8-tetrahydropterin + triphosphate + acetaldehyde + 2 H(+)</text>
        <dbReference type="Rhea" id="RHEA:27966"/>
        <dbReference type="ChEBI" id="CHEBI:15343"/>
        <dbReference type="ChEBI" id="CHEBI:15377"/>
        <dbReference type="ChEBI" id="CHEBI:15378"/>
        <dbReference type="ChEBI" id="CHEBI:18036"/>
        <dbReference type="ChEBI" id="CHEBI:58462"/>
        <dbReference type="ChEBI" id="CHEBI:61032"/>
        <dbReference type="EC" id="4.1.2.50"/>
    </reaction>
</comment>
<dbReference type="UniPathway" id="UPA00391"/>
<comment type="cofactor">
    <cofactor evidence="5 7">
        <name>Zn(2+)</name>
        <dbReference type="ChEBI" id="CHEBI:29105"/>
    </cofactor>
    <text evidence="5 7">Binds 1 zinc ion per subunit.</text>
</comment>
<sequence>MYEVEIISEFNSAHRLRHYKGKCEALHGHNWKVKAIVRSDGLDDLGMVMDFKELKHCLKKILTVLDHKYLNNVPYFKKVNPTSENIAKFIHYNLSLKLKKAESLKVAKVTVWETDTSAASYL</sequence>
<dbReference type="AlphaFoldDB" id="A0A2J0KU47"/>
<dbReference type="EMBL" id="PEWV01000075">
    <property type="protein sequence ID" value="PIU40854.1"/>
    <property type="molecule type" value="Genomic_DNA"/>
</dbReference>
<feature type="active site" description="Charge relay system" evidence="6">
    <location>
        <position position="67"/>
    </location>
</feature>
<feature type="binding site" evidence="7">
    <location>
        <position position="14"/>
    </location>
    <ligand>
        <name>Zn(2+)</name>
        <dbReference type="ChEBI" id="CHEBI:29105"/>
    </ligand>
</feature>
<dbReference type="SUPFAM" id="SSF55620">
    <property type="entry name" value="Tetrahydrobiopterin biosynthesis enzymes-like"/>
    <property type="match status" value="1"/>
</dbReference>
<dbReference type="PIRSF" id="PIRSF006113">
    <property type="entry name" value="PTP_synth"/>
    <property type="match status" value="1"/>
</dbReference>
<comment type="caution">
    <text evidence="8">The sequence shown here is derived from an EMBL/GenBank/DDBJ whole genome shotgun (WGS) entry which is preliminary data.</text>
</comment>
<dbReference type="GO" id="GO:0046872">
    <property type="term" value="F:metal ion binding"/>
    <property type="evidence" value="ECO:0007669"/>
    <property type="project" value="UniProtKB-KW"/>
</dbReference>
<dbReference type="PANTHER" id="PTHR12589">
    <property type="entry name" value="PYRUVOYL TETRAHYDROBIOPTERIN SYNTHASE"/>
    <property type="match status" value="1"/>
</dbReference>
<gene>
    <name evidence="8" type="primary">queD</name>
    <name evidence="8" type="ORF">COS99_08080</name>
</gene>
<evidence type="ECO:0000256" key="1">
    <source>
        <dbReference type="ARBA" id="ARBA00005061"/>
    </source>
</evidence>
<protein>
    <recommendedName>
        <fullName evidence="3 5">6-carboxy-5,6,7,8-tetrahydropterin synthase</fullName>
        <ecNumber evidence="5">4.-.-.-</ecNumber>
    </recommendedName>
</protein>
<dbReference type="InterPro" id="IPR038418">
    <property type="entry name" value="6-PTP_synth/QueD_sf"/>
</dbReference>
<reference evidence="8 9" key="1">
    <citation type="submission" date="2017-09" db="EMBL/GenBank/DDBJ databases">
        <title>Depth-based differentiation of microbial function through sediment-hosted aquifers and enrichment of novel symbionts in the deep terrestrial subsurface.</title>
        <authorList>
            <person name="Probst A.J."/>
            <person name="Ladd B."/>
            <person name="Jarett J.K."/>
            <person name="Geller-Mcgrath D.E."/>
            <person name="Sieber C.M."/>
            <person name="Emerson J.B."/>
            <person name="Anantharaman K."/>
            <person name="Thomas B.C."/>
            <person name="Malmstrom R."/>
            <person name="Stieglmeier M."/>
            <person name="Klingl A."/>
            <person name="Woyke T."/>
            <person name="Ryan C.M."/>
            <person name="Banfield J.F."/>
        </authorList>
    </citation>
    <scope>NUCLEOTIDE SEQUENCE [LARGE SCALE GENOMIC DNA]</scope>
    <source>
        <strain evidence="8">CG07_land_8_20_14_0_80_42_15</strain>
    </source>
</reference>
<accession>A0A2J0KU47</accession>
<evidence type="ECO:0000313" key="9">
    <source>
        <dbReference type="Proteomes" id="UP000230052"/>
    </source>
</evidence>
<dbReference type="PANTHER" id="PTHR12589:SF8">
    <property type="entry name" value="6-CARBOXY-5,6,7,8-TETRAHYDROPTERIN SYNTHASE"/>
    <property type="match status" value="1"/>
</dbReference>
<evidence type="ECO:0000313" key="8">
    <source>
        <dbReference type="EMBL" id="PIU40854.1"/>
    </source>
</evidence>
<proteinExistence type="inferred from homology"/>
<feature type="active site" description="Proton acceptor" evidence="6">
    <location>
        <position position="23"/>
    </location>
</feature>
<keyword evidence="5 7" id="KW-0862">Zinc</keyword>
<evidence type="ECO:0000256" key="2">
    <source>
        <dbReference type="ARBA" id="ARBA00008900"/>
    </source>
</evidence>
<dbReference type="GO" id="GO:0008616">
    <property type="term" value="P:tRNA queuosine(34) biosynthetic process"/>
    <property type="evidence" value="ECO:0007669"/>
    <property type="project" value="UniProtKB-KW"/>
</dbReference>
<name>A0A2J0KU47_9BACT</name>